<dbReference type="EMBL" id="FXTY01000005">
    <property type="protein sequence ID" value="SMP25532.1"/>
    <property type="molecule type" value="Genomic_DNA"/>
</dbReference>
<protein>
    <submittedName>
        <fullName evidence="2">Lipoprotein</fullName>
    </submittedName>
</protein>
<accession>A0ABY1P430</accession>
<dbReference type="InterPro" id="IPR005184">
    <property type="entry name" value="DUF306_Meta_HslJ"/>
</dbReference>
<dbReference type="Gene3D" id="2.40.128.270">
    <property type="match status" value="1"/>
</dbReference>
<dbReference type="InterPro" id="IPR038670">
    <property type="entry name" value="HslJ-like_sf"/>
</dbReference>
<reference evidence="2 3" key="1">
    <citation type="submission" date="2017-05" db="EMBL/GenBank/DDBJ databases">
        <authorList>
            <person name="Varghese N."/>
            <person name="Submissions S."/>
        </authorList>
    </citation>
    <scope>NUCLEOTIDE SEQUENCE [LARGE SCALE GENOMIC DNA]</scope>
    <source>
        <strain evidence="2 3">DSM 29734</strain>
    </source>
</reference>
<dbReference type="Proteomes" id="UP001157961">
    <property type="component" value="Unassembled WGS sequence"/>
</dbReference>
<dbReference type="InterPro" id="IPR053196">
    <property type="entry name" value="Lipoprotein_YbaY-like"/>
</dbReference>
<sequence>MRNVVGNSDMVGITKTSAGLKVGMVLAMCLGAGSAMADFQTLNGSVLYREKIALPPEALVEVTLEDVSKMDVKSTVLARQTLKPSGQVPVAYQLTYDDGMVDERGRYSVRAVIRVGDNVMWRSTQSFAALTEDAPETVDVVVEKMVQRAENALSGSDWVVVQMNGNTVQEARVPELKFAPDGRVSGTSGCNRFTGNYTEKGSQLEFGPLATTRMACPGDLGQQETTFFQTLAKVTAYGVRDGQKVLLDTSGAVVMQLLAE</sequence>
<dbReference type="Pfam" id="PF09619">
    <property type="entry name" value="YscW"/>
    <property type="match status" value="1"/>
</dbReference>
<name>A0ABY1P430_9RHOB</name>
<dbReference type="InterPro" id="IPR039366">
    <property type="entry name" value="Pilotin"/>
</dbReference>
<gene>
    <name evidence="2" type="ORF">SAMN06265373_105114</name>
</gene>
<evidence type="ECO:0000313" key="2">
    <source>
        <dbReference type="EMBL" id="SMP25532.1"/>
    </source>
</evidence>
<keyword evidence="2" id="KW-0449">Lipoprotein</keyword>
<comment type="caution">
    <text evidence="2">The sequence shown here is derived from an EMBL/GenBank/DDBJ whole genome shotgun (WGS) entry which is preliminary data.</text>
</comment>
<dbReference type="PANTHER" id="PTHR38013">
    <property type="entry name" value="GLYCOPROTEIN/POLYSACCHARIDE METABOLISM"/>
    <property type="match status" value="1"/>
</dbReference>
<dbReference type="Pfam" id="PF03724">
    <property type="entry name" value="META"/>
    <property type="match status" value="1"/>
</dbReference>
<keyword evidence="3" id="KW-1185">Reference proteome</keyword>
<evidence type="ECO:0000313" key="3">
    <source>
        <dbReference type="Proteomes" id="UP001157961"/>
    </source>
</evidence>
<feature type="domain" description="DUF306" evidence="1">
    <location>
        <begin position="151"/>
        <end position="256"/>
    </location>
</feature>
<dbReference type="PANTHER" id="PTHR38013:SF1">
    <property type="entry name" value="GLYCOPROTEIN_POLYSACCHARIDE METABOLISM"/>
    <property type="match status" value="1"/>
</dbReference>
<organism evidence="2 3">
    <name type="scientific">Shimia sagamensis</name>
    <dbReference type="NCBI Taxonomy" id="1566352"/>
    <lineage>
        <taxon>Bacteria</taxon>
        <taxon>Pseudomonadati</taxon>
        <taxon>Pseudomonadota</taxon>
        <taxon>Alphaproteobacteria</taxon>
        <taxon>Rhodobacterales</taxon>
        <taxon>Roseobacteraceae</taxon>
    </lineage>
</organism>
<evidence type="ECO:0000259" key="1">
    <source>
        <dbReference type="Pfam" id="PF03724"/>
    </source>
</evidence>
<proteinExistence type="predicted"/>